<evidence type="ECO:0000256" key="6">
    <source>
        <dbReference type="ARBA" id="ARBA00023170"/>
    </source>
</evidence>
<dbReference type="GO" id="GO:0004930">
    <property type="term" value="F:G protein-coupled receptor activity"/>
    <property type="evidence" value="ECO:0007669"/>
    <property type="project" value="UniProtKB-KW"/>
</dbReference>
<dbReference type="GO" id="GO:0032870">
    <property type="term" value="P:cellular response to hormone stimulus"/>
    <property type="evidence" value="ECO:0007669"/>
    <property type="project" value="TreeGrafter"/>
</dbReference>
<dbReference type="InterPro" id="IPR000276">
    <property type="entry name" value="GPCR_Rhodpsn"/>
</dbReference>
<dbReference type="PANTHER" id="PTHR24241:SF182">
    <property type="entry name" value="G PROTEIN-COUPLED RECEPTOR 19"/>
    <property type="match status" value="1"/>
</dbReference>
<dbReference type="EMBL" id="AMQN01012283">
    <property type="status" value="NOT_ANNOTATED_CDS"/>
    <property type="molecule type" value="Genomic_DNA"/>
</dbReference>
<feature type="transmembrane region" description="Helical" evidence="8">
    <location>
        <begin position="240"/>
        <end position="264"/>
    </location>
</feature>
<dbReference type="PRINTS" id="PR00237">
    <property type="entry name" value="GPCRRHODOPSN"/>
</dbReference>
<evidence type="ECO:0000259" key="9">
    <source>
        <dbReference type="PROSITE" id="PS50262"/>
    </source>
</evidence>
<feature type="transmembrane region" description="Helical" evidence="8">
    <location>
        <begin position="107"/>
        <end position="126"/>
    </location>
</feature>
<dbReference type="PROSITE" id="PS50262">
    <property type="entry name" value="G_PROTEIN_RECEP_F1_2"/>
    <property type="match status" value="1"/>
</dbReference>
<dbReference type="HOGENOM" id="CLU_009579_20_0_1"/>
<keyword evidence="6 7" id="KW-0675">Receptor</keyword>
<evidence type="ECO:0000256" key="5">
    <source>
        <dbReference type="ARBA" id="ARBA00023136"/>
    </source>
</evidence>
<feature type="transmembrane region" description="Helical" evidence="8">
    <location>
        <begin position="150"/>
        <end position="171"/>
    </location>
</feature>
<dbReference type="EnsemblMetazoa" id="CapteT106237">
    <property type="protein sequence ID" value="CapteP106237"/>
    <property type="gene ID" value="CapteG106237"/>
</dbReference>
<dbReference type="AlphaFoldDB" id="R7TKV0"/>
<comment type="similarity">
    <text evidence="7">Belongs to the G-protein coupled receptor 1 family.</text>
</comment>
<dbReference type="STRING" id="283909.R7TKV0"/>
<sequence length="350" mass="39472">MLGLFGNIMVCLVIHRSRRLQSTTNSFVVSLACADLLLNLAVMPMLMVDVALGQWPLGSVVCKLTRFVQWYSPSVAMFVLSCICVDRFYSIIHPLSFKITRGRAKRMILASWTSCFIISSPCFYLYDTVTATDAGPAQCKTYITENTTAFFYVSFLSGLVFFAPIIIDVVGYTRIFKFIWRAGVGGRSFQRTMNPVPRNKVKMVKMMMVVTLSNAVCYAPYVIVQLWHFTYARSEPGSHWNIYTIALWTLLLTSISKPGAYLCFNSNFRRGCKEVFCMSTMKCYRSYAYTITTASKLGKTNHVGIVNEPVSIGDDLLTQRHTTASPYFDRALVNEKGIWAGQNSMPSTYL</sequence>
<dbReference type="OMA" id="QLWHPRE"/>
<keyword evidence="3 7" id="KW-0812">Transmembrane</keyword>
<feature type="domain" description="G-protein coupled receptors family 1 profile" evidence="9">
    <location>
        <begin position="6"/>
        <end position="261"/>
    </location>
</feature>
<dbReference type="InterPro" id="IPR017452">
    <property type="entry name" value="GPCR_Rhodpsn_7TM"/>
</dbReference>
<accession>R7TKV0</accession>
<dbReference type="Proteomes" id="UP000014760">
    <property type="component" value="Unassembled WGS sequence"/>
</dbReference>
<evidence type="ECO:0000313" key="10">
    <source>
        <dbReference type="EMBL" id="ELT94443.1"/>
    </source>
</evidence>
<keyword evidence="12" id="KW-1185">Reference proteome</keyword>
<feature type="transmembrane region" description="Helical" evidence="8">
    <location>
        <begin position="26"/>
        <end position="47"/>
    </location>
</feature>
<dbReference type="GO" id="GO:0042277">
    <property type="term" value="F:peptide binding"/>
    <property type="evidence" value="ECO:0007669"/>
    <property type="project" value="TreeGrafter"/>
</dbReference>
<evidence type="ECO:0000313" key="12">
    <source>
        <dbReference type="Proteomes" id="UP000014760"/>
    </source>
</evidence>
<evidence type="ECO:0000313" key="11">
    <source>
        <dbReference type="EnsemblMetazoa" id="CapteP106237"/>
    </source>
</evidence>
<keyword evidence="4 8" id="KW-1133">Transmembrane helix</keyword>
<feature type="transmembrane region" description="Helical" evidence="8">
    <location>
        <begin position="207"/>
        <end position="228"/>
    </location>
</feature>
<evidence type="ECO:0000256" key="2">
    <source>
        <dbReference type="ARBA" id="ARBA00022475"/>
    </source>
</evidence>
<dbReference type="Gene3D" id="1.20.1070.10">
    <property type="entry name" value="Rhodopsin 7-helix transmembrane proteins"/>
    <property type="match status" value="1"/>
</dbReference>
<dbReference type="PROSITE" id="PS00237">
    <property type="entry name" value="G_PROTEIN_RECEP_F1_1"/>
    <property type="match status" value="1"/>
</dbReference>
<proteinExistence type="inferred from homology"/>
<evidence type="ECO:0000256" key="8">
    <source>
        <dbReference type="SAM" id="Phobius"/>
    </source>
</evidence>
<keyword evidence="2" id="KW-1003">Cell membrane</keyword>
<keyword evidence="5 8" id="KW-0472">Membrane</keyword>
<keyword evidence="7" id="KW-0807">Transducer</keyword>
<protein>
    <recommendedName>
        <fullName evidence="9">G-protein coupled receptors family 1 profile domain-containing protein</fullName>
    </recommendedName>
</protein>
<reference evidence="11" key="3">
    <citation type="submission" date="2015-06" db="UniProtKB">
        <authorList>
            <consortium name="EnsemblMetazoa"/>
        </authorList>
    </citation>
    <scope>IDENTIFICATION</scope>
</reference>
<reference evidence="10 12" key="2">
    <citation type="journal article" date="2013" name="Nature">
        <title>Insights into bilaterian evolution from three spiralian genomes.</title>
        <authorList>
            <person name="Simakov O."/>
            <person name="Marletaz F."/>
            <person name="Cho S.J."/>
            <person name="Edsinger-Gonzales E."/>
            <person name="Havlak P."/>
            <person name="Hellsten U."/>
            <person name="Kuo D.H."/>
            <person name="Larsson T."/>
            <person name="Lv J."/>
            <person name="Arendt D."/>
            <person name="Savage R."/>
            <person name="Osoegawa K."/>
            <person name="de Jong P."/>
            <person name="Grimwood J."/>
            <person name="Chapman J.A."/>
            <person name="Shapiro H."/>
            <person name="Aerts A."/>
            <person name="Otillar R.P."/>
            <person name="Terry A.Y."/>
            <person name="Boore J.L."/>
            <person name="Grigoriev I.V."/>
            <person name="Lindberg D.R."/>
            <person name="Seaver E.C."/>
            <person name="Weisblat D.A."/>
            <person name="Putnam N.H."/>
            <person name="Rokhsar D.S."/>
        </authorList>
    </citation>
    <scope>NUCLEOTIDE SEQUENCE</scope>
    <source>
        <strain evidence="10 12">I ESC-2004</strain>
    </source>
</reference>
<dbReference type="GO" id="GO:0005886">
    <property type="term" value="C:plasma membrane"/>
    <property type="evidence" value="ECO:0007669"/>
    <property type="project" value="UniProtKB-SubCell"/>
</dbReference>
<evidence type="ECO:0000256" key="7">
    <source>
        <dbReference type="RuleBase" id="RU000688"/>
    </source>
</evidence>
<feature type="transmembrane region" description="Helical" evidence="8">
    <location>
        <begin position="67"/>
        <end position="86"/>
    </location>
</feature>
<reference evidence="12" key="1">
    <citation type="submission" date="2012-12" db="EMBL/GenBank/DDBJ databases">
        <authorList>
            <person name="Hellsten U."/>
            <person name="Grimwood J."/>
            <person name="Chapman J.A."/>
            <person name="Shapiro H."/>
            <person name="Aerts A."/>
            <person name="Otillar R.P."/>
            <person name="Terry A.Y."/>
            <person name="Boore J.L."/>
            <person name="Simakov O."/>
            <person name="Marletaz F."/>
            <person name="Cho S.-J."/>
            <person name="Edsinger-Gonzales E."/>
            <person name="Havlak P."/>
            <person name="Kuo D.-H."/>
            <person name="Larsson T."/>
            <person name="Lv J."/>
            <person name="Arendt D."/>
            <person name="Savage R."/>
            <person name="Osoegawa K."/>
            <person name="de Jong P."/>
            <person name="Lindberg D.R."/>
            <person name="Seaver E.C."/>
            <person name="Weisblat D.A."/>
            <person name="Putnam N.H."/>
            <person name="Grigoriev I.V."/>
            <person name="Rokhsar D.S."/>
        </authorList>
    </citation>
    <scope>NUCLEOTIDE SEQUENCE</scope>
    <source>
        <strain evidence="12">I ESC-2004</strain>
    </source>
</reference>
<dbReference type="PANTHER" id="PTHR24241">
    <property type="entry name" value="NEUROPEPTIDE RECEPTOR-RELATED G-PROTEIN COUPLED RECEPTOR"/>
    <property type="match status" value="1"/>
</dbReference>
<keyword evidence="7" id="KW-0297">G-protein coupled receptor</keyword>
<name>R7TKV0_CAPTE</name>
<dbReference type="SUPFAM" id="SSF81321">
    <property type="entry name" value="Family A G protein-coupled receptor-like"/>
    <property type="match status" value="1"/>
</dbReference>
<gene>
    <name evidence="10" type="ORF">CAPTEDRAFT_106237</name>
</gene>
<dbReference type="Pfam" id="PF00001">
    <property type="entry name" value="7tm_1"/>
    <property type="match status" value="1"/>
</dbReference>
<evidence type="ECO:0000256" key="3">
    <source>
        <dbReference type="ARBA" id="ARBA00022692"/>
    </source>
</evidence>
<comment type="subcellular location">
    <subcellularLocation>
        <location evidence="1">Cell membrane</location>
        <topology evidence="1">Multi-pass membrane protein</topology>
    </subcellularLocation>
</comment>
<dbReference type="OrthoDB" id="5965754at2759"/>
<evidence type="ECO:0000256" key="1">
    <source>
        <dbReference type="ARBA" id="ARBA00004651"/>
    </source>
</evidence>
<dbReference type="EMBL" id="KB309421">
    <property type="protein sequence ID" value="ELT94443.1"/>
    <property type="molecule type" value="Genomic_DNA"/>
</dbReference>
<evidence type="ECO:0000256" key="4">
    <source>
        <dbReference type="ARBA" id="ARBA00022989"/>
    </source>
</evidence>
<organism evidence="10">
    <name type="scientific">Capitella teleta</name>
    <name type="common">Polychaete worm</name>
    <dbReference type="NCBI Taxonomy" id="283909"/>
    <lineage>
        <taxon>Eukaryota</taxon>
        <taxon>Metazoa</taxon>
        <taxon>Spiralia</taxon>
        <taxon>Lophotrochozoa</taxon>
        <taxon>Annelida</taxon>
        <taxon>Polychaeta</taxon>
        <taxon>Sedentaria</taxon>
        <taxon>Scolecida</taxon>
        <taxon>Capitellidae</taxon>
        <taxon>Capitella</taxon>
    </lineage>
</organism>